<accession>A0A1S9P6C5</accession>
<dbReference type="InterPro" id="IPR050553">
    <property type="entry name" value="Thioredoxin_ResA/DsbE_sf"/>
</dbReference>
<dbReference type="PROSITE" id="PS51352">
    <property type="entry name" value="THIOREDOXIN_2"/>
    <property type="match status" value="1"/>
</dbReference>
<keyword evidence="2" id="KW-0472">Membrane</keyword>
<evidence type="ECO:0000256" key="2">
    <source>
        <dbReference type="SAM" id="Phobius"/>
    </source>
</evidence>
<dbReference type="InterPro" id="IPR017937">
    <property type="entry name" value="Thioredoxin_CS"/>
</dbReference>
<dbReference type="SUPFAM" id="SSF52833">
    <property type="entry name" value="Thioredoxin-like"/>
    <property type="match status" value="1"/>
</dbReference>
<dbReference type="STRING" id="1792845.BC343_18825"/>
<dbReference type="OrthoDB" id="9815205at2"/>
<sequence>MADQKQGIFNRGNIINAIIIIALLVVVFVPSAKALLIRGLMGVGFFRADVSEQKPVAVMSDIAFRDAAGKPFNLSGLKGKVVFLNFWATWCPPCRAEMPSINDLHQKLKADTNIVFIMADADGELDKSAAFMNKYQYSLPVHEITGNVPQTFYGGALPTTLIFDKTGALAFKHEGMANYDTGEVEEFLRKLAN</sequence>
<dbReference type="PANTHER" id="PTHR42852">
    <property type="entry name" value="THIOL:DISULFIDE INTERCHANGE PROTEIN DSBE"/>
    <property type="match status" value="1"/>
</dbReference>
<feature type="transmembrane region" description="Helical" evidence="2">
    <location>
        <begin position="14"/>
        <end position="37"/>
    </location>
</feature>
<reference evidence="4 5" key="1">
    <citation type="submission" date="2016-07" db="EMBL/GenBank/DDBJ databases">
        <title>Genomic analysis of zinc-resistant bacterium Mucilaginibacter pedocola TBZ30.</title>
        <authorList>
            <person name="Huang J."/>
            <person name="Tang J."/>
        </authorList>
    </citation>
    <scope>NUCLEOTIDE SEQUENCE [LARGE SCALE GENOMIC DNA]</scope>
    <source>
        <strain evidence="4 5">TBZ30</strain>
    </source>
</reference>
<proteinExistence type="predicted"/>
<dbReference type="AlphaFoldDB" id="A0A1S9P6C5"/>
<evidence type="ECO:0000256" key="1">
    <source>
        <dbReference type="ARBA" id="ARBA00023284"/>
    </source>
</evidence>
<evidence type="ECO:0000259" key="3">
    <source>
        <dbReference type="PROSITE" id="PS51352"/>
    </source>
</evidence>
<keyword evidence="5" id="KW-1185">Reference proteome</keyword>
<dbReference type="PROSITE" id="PS00194">
    <property type="entry name" value="THIOREDOXIN_1"/>
    <property type="match status" value="1"/>
</dbReference>
<evidence type="ECO:0000313" key="4">
    <source>
        <dbReference type="EMBL" id="OOQ56499.1"/>
    </source>
</evidence>
<dbReference type="GO" id="GO:0016491">
    <property type="term" value="F:oxidoreductase activity"/>
    <property type="evidence" value="ECO:0007669"/>
    <property type="project" value="InterPro"/>
</dbReference>
<dbReference type="Proteomes" id="UP000189739">
    <property type="component" value="Unassembled WGS sequence"/>
</dbReference>
<dbReference type="GO" id="GO:0016209">
    <property type="term" value="F:antioxidant activity"/>
    <property type="evidence" value="ECO:0007669"/>
    <property type="project" value="InterPro"/>
</dbReference>
<gene>
    <name evidence="4" type="ORF">BC343_18825</name>
</gene>
<organism evidence="4 5">
    <name type="scientific">Mucilaginibacter pedocola</name>
    <dbReference type="NCBI Taxonomy" id="1792845"/>
    <lineage>
        <taxon>Bacteria</taxon>
        <taxon>Pseudomonadati</taxon>
        <taxon>Bacteroidota</taxon>
        <taxon>Sphingobacteriia</taxon>
        <taxon>Sphingobacteriales</taxon>
        <taxon>Sphingobacteriaceae</taxon>
        <taxon>Mucilaginibacter</taxon>
    </lineage>
</organism>
<keyword evidence="2" id="KW-0812">Transmembrane</keyword>
<keyword evidence="1" id="KW-0676">Redox-active center</keyword>
<dbReference type="InterPro" id="IPR000866">
    <property type="entry name" value="AhpC/TSA"/>
</dbReference>
<dbReference type="InterPro" id="IPR036249">
    <property type="entry name" value="Thioredoxin-like_sf"/>
</dbReference>
<name>A0A1S9P6C5_9SPHI</name>
<dbReference type="Gene3D" id="3.40.30.10">
    <property type="entry name" value="Glutaredoxin"/>
    <property type="match status" value="1"/>
</dbReference>
<evidence type="ECO:0000313" key="5">
    <source>
        <dbReference type="Proteomes" id="UP000189739"/>
    </source>
</evidence>
<feature type="domain" description="Thioredoxin" evidence="3">
    <location>
        <begin position="53"/>
        <end position="193"/>
    </location>
</feature>
<dbReference type="PANTHER" id="PTHR42852:SF17">
    <property type="entry name" value="THIOREDOXIN-LIKE PROTEIN HI_1115"/>
    <property type="match status" value="1"/>
</dbReference>
<dbReference type="Pfam" id="PF00578">
    <property type="entry name" value="AhpC-TSA"/>
    <property type="match status" value="1"/>
</dbReference>
<protein>
    <submittedName>
        <fullName evidence="4">Thioredoxin</fullName>
    </submittedName>
</protein>
<dbReference type="RefSeq" id="WP_078351457.1">
    <property type="nucleotide sequence ID" value="NZ_MBTF01000039.1"/>
</dbReference>
<dbReference type="EMBL" id="MBTF01000039">
    <property type="protein sequence ID" value="OOQ56499.1"/>
    <property type="molecule type" value="Genomic_DNA"/>
</dbReference>
<dbReference type="CDD" id="cd02966">
    <property type="entry name" value="TlpA_like_family"/>
    <property type="match status" value="1"/>
</dbReference>
<keyword evidence="2" id="KW-1133">Transmembrane helix</keyword>
<comment type="caution">
    <text evidence="4">The sequence shown here is derived from an EMBL/GenBank/DDBJ whole genome shotgun (WGS) entry which is preliminary data.</text>
</comment>
<dbReference type="InterPro" id="IPR013766">
    <property type="entry name" value="Thioredoxin_domain"/>
</dbReference>